<reference evidence="8" key="1">
    <citation type="journal article" date="2019" name="Toxins">
        <title>Detection of Abrin-Like and Prepropulchellin-Like Toxin Genes and Transcripts Using Whole Genome Sequencing and Full-Length Transcript Sequencing of Abrus precatorius.</title>
        <authorList>
            <person name="Hovde B.T."/>
            <person name="Daligault H.E."/>
            <person name="Hanschen E.R."/>
            <person name="Kunde Y.A."/>
            <person name="Johnson M.B."/>
            <person name="Starkenburg S.R."/>
            <person name="Johnson S.L."/>
        </authorList>
    </citation>
    <scope>NUCLEOTIDE SEQUENCE [LARGE SCALE GENOMIC DNA]</scope>
</reference>
<accession>A0A8B8LJS4</accession>
<proteinExistence type="inferred from homology"/>
<comment type="subcellular location">
    <subcellularLocation>
        <location evidence="1">Endoplasmic reticulum membrane</location>
        <topology evidence="1">Multi-pass membrane protein</topology>
    </subcellularLocation>
</comment>
<evidence type="ECO:0000256" key="1">
    <source>
        <dbReference type="ARBA" id="ARBA00004477"/>
    </source>
</evidence>
<evidence type="ECO:0000256" key="5">
    <source>
        <dbReference type="ARBA" id="ARBA00022989"/>
    </source>
</evidence>
<evidence type="ECO:0000256" key="6">
    <source>
        <dbReference type="ARBA" id="ARBA00023136"/>
    </source>
</evidence>
<feature type="transmembrane region" description="Helical" evidence="7">
    <location>
        <begin position="148"/>
        <end position="171"/>
    </location>
</feature>
<feature type="transmembrane region" description="Helical" evidence="7">
    <location>
        <begin position="99"/>
        <end position="116"/>
    </location>
</feature>
<dbReference type="GO" id="GO:0016192">
    <property type="term" value="P:vesicle-mediated transport"/>
    <property type="evidence" value="ECO:0007669"/>
    <property type="project" value="TreeGrafter"/>
</dbReference>
<keyword evidence="8" id="KW-1185">Reference proteome</keyword>
<dbReference type="PANTHER" id="PTHR20955:SF1">
    <property type="entry name" value="PROTEIN JAGUNAL HOMOLOG 1"/>
    <property type="match status" value="1"/>
</dbReference>
<dbReference type="GO" id="GO:0005789">
    <property type="term" value="C:endoplasmic reticulum membrane"/>
    <property type="evidence" value="ECO:0007669"/>
    <property type="project" value="UniProtKB-SubCell"/>
</dbReference>
<dbReference type="AlphaFoldDB" id="A0A8B8LJS4"/>
<dbReference type="OrthoDB" id="1915239at2759"/>
<dbReference type="PANTHER" id="PTHR20955">
    <property type="entry name" value="PROTEIN JAGUNAL HOMOLOG 1"/>
    <property type="match status" value="1"/>
</dbReference>
<dbReference type="RefSeq" id="XP_027356252.1">
    <property type="nucleotide sequence ID" value="XM_027500451.1"/>
</dbReference>
<name>A0A8B8LJS4_ABRPR</name>
<reference evidence="9" key="2">
    <citation type="submission" date="2025-08" db="UniProtKB">
        <authorList>
            <consortium name="RefSeq"/>
        </authorList>
    </citation>
    <scope>IDENTIFICATION</scope>
    <source>
        <tissue evidence="9">Young leaves</tissue>
    </source>
</reference>
<feature type="transmembrane region" description="Helical" evidence="7">
    <location>
        <begin position="39"/>
        <end position="62"/>
    </location>
</feature>
<organism evidence="8 9">
    <name type="scientific">Abrus precatorius</name>
    <name type="common">Indian licorice</name>
    <name type="synonym">Glycine abrus</name>
    <dbReference type="NCBI Taxonomy" id="3816"/>
    <lineage>
        <taxon>Eukaryota</taxon>
        <taxon>Viridiplantae</taxon>
        <taxon>Streptophyta</taxon>
        <taxon>Embryophyta</taxon>
        <taxon>Tracheophyta</taxon>
        <taxon>Spermatophyta</taxon>
        <taxon>Magnoliopsida</taxon>
        <taxon>eudicotyledons</taxon>
        <taxon>Gunneridae</taxon>
        <taxon>Pentapetalae</taxon>
        <taxon>rosids</taxon>
        <taxon>fabids</taxon>
        <taxon>Fabales</taxon>
        <taxon>Fabaceae</taxon>
        <taxon>Papilionoideae</taxon>
        <taxon>50 kb inversion clade</taxon>
        <taxon>NPAAA clade</taxon>
        <taxon>indigoferoid/millettioid clade</taxon>
        <taxon>Abreae</taxon>
        <taxon>Abrus</taxon>
    </lineage>
</organism>
<dbReference type="Pfam" id="PF07086">
    <property type="entry name" value="Jagunal"/>
    <property type="match status" value="1"/>
</dbReference>
<dbReference type="Proteomes" id="UP000694853">
    <property type="component" value="Unplaced"/>
</dbReference>
<evidence type="ECO:0000256" key="2">
    <source>
        <dbReference type="ARBA" id="ARBA00008462"/>
    </source>
</evidence>
<keyword evidence="3 7" id="KW-0812">Transmembrane</keyword>
<evidence type="ECO:0000313" key="8">
    <source>
        <dbReference type="Proteomes" id="UP000694853"/>
    </source>
</evidence>
<protein>
    <submittedName>
        <fullName evidence="9">Uncharacterized protein LOC113865725 isoform X1</fullName>
    </submittedName>
</protein>
<dbReference type="InterPro" id="IPR009787">
    <property type="entry name" value="Jagunal"/>
</dbReference>
<evidence type="ECO:0000256" key="3">
    <source>
        <dbReference type="ARBA" id="ARBA00022692"/>
    </source>
</evidence>
<feature type="transmembrane region" description="Helical" evidence="7">
    <location>
        <begin position="68"/>
        <end position="87"/>
    </location>
</feature>
<keyword evidence="6 7" id="KW-0472">Membrane</keyword>
<evidence type="ECO:0000313" key="9">
    <source>
        <dbReference type="RefSeq" id="XP_027356252.1"/>
    </source>
</evidence>
<evidence type="ECO:0000256" key="4">
    <source>
        <dbReference type="ARBA" id="ARBA00022824"/>
    </source>
</evidence>
<comment type="similarity">
    <text evidence="2">Belongs to the jagunal family.</text>
</comment>
<dbReference type="GO" id="GO:0007029">
    <property type="term" value="P:endoplasmic reticulum organization"/>
    <property type="evidence" value="ECO:0007669"/>
    <property type="project" value="InterPro"/>
</dbReference>
<keyword evidence="5 7" id="KW-1133">Transmembrane helix</keyword>
<sequence length="180" mass="19857">MQHRNLTSGRPSGTDGSDYSYRMVVDSRYQLVAKGKKRLSLLFIIEALFLLIGVIFAFLPGIEADTPNTIALSSVIVSIILLIIANIGQRRSKSSLLRLYAIVSSIAMVLFIASLSKQYSLLKAILDFNFWGSRKFDVNGLPGFHTGLLVYILTLSLLKICTIKTVVSLLFNMSPPKKAS</sequence>
<evidence type="ECO:0000256" key="7">
    <source>
        <dbReference type="SAM" id="Phobius"/>
    </source>
</evidence>
<dbReference type="GeneID" id="113865725"/>
<gene>
    <name evidence="9" type="primary">LOC113865725</name>
</gene>
<keyword evidence="4" id="KW-0256">Endoplasmic reticulum</keyword>
<dbReference type="KEGG" id="aprc:113865725"/>